<evidence type="ECO:0000259" key="2">
    <source>
        <dbReference type="Pfam" id="PF20151"/>
    </source>
</evidence>
<protein>
    <recommendedName>
        <fullName evidence="2">DUF6533 domain-containing protein</fullName>
    </recommendedName>
</protein>
<keyword evidence="4" id="KW-1185">Reference proteome</keyword>
<evidence type="ECO:0000313" key="3">
    <source>
        <dbReference type="EMBL" id="CAA7268755.1"/>
    </source>
</evidence>
<dbReference type="InterPro" id="IPR045340">
    <property type="entry name" value="DUF6533"/>
</dbReference>
<reference evidence="3 4" key="1">
    <citation type="submission" date="2020-01" db="EMBL/GenBank/DDBJ databases">
        <authorList>
            <person name="Gupta K D."/>
        </authorList>
    </citation>
    <scope>NUCLEOTIDE SEQUENCE [LARGE SCALE GENOMIC DNA]</scope>
</reference>
<dbReference type="OrthoDB" id="3350812at2759"/>
<keyword evidence="1" id="KW-0812">Transmembrane</keyword>
<evidence type="ECO:0000256" key="1">
    <source>
        <dbReference type="SAM" id="Phobius"/>
    </source>
</evidence>
<organism evidence="3 4">
    <name type="scientific">Cyclocybe aegerita</name>
    <name type="common">Black poplar mushroom</name>
    <name type="synonym">Agrocybe aegerita</name>
    <dbReference type="NCBI Taxonomy" id="1973307"/>
    <lineage>
        <taxon>Eukaryota</taxon>
        <taxon>Fungi</taxon>
        <taxon>Dikarya</taxon>
        <taxon>Basidiomycota</taxon>
        <taxon>Agaricomycotina</taxon>
        <taxon>Agaricomycetes</taxon>
        <taxon>Agaricomycetidae</taxon>
        <taxon>Agaricales</taxon>
        <taxon>Agaricineae</taxon>
        <taxon>Bolbitiaceae</taxon>
        <taxon>Cyclocybe</taxon>
    </lineage>
</organism>
<dbReference type="AlphaFoldDB" id="A0A8S0W3I7"/>
<dbReference type="Pfam" id="PF20151">
    <property type="entry name" value="DUF6533"/>
    <property type="match status" value="1"/>
</dbReference>
<dbReference type="Proteomes" id="UP000467700">
    <property type="component" value="Unassembled WGS sequence"/>
</dbReference>
<gene>
    <name evidence="3" type="ORF">AAE3_LOCUS10990</name>
</gene>
<feature type="transmembrane region" description="Helical" evidence="1">
    <location>
        <begin position="170"/>
        <end position="189"/>
    </location>
</feature>
<sequence>MSDSGMIDSLQASNVAKMVELSACAVFLWDYLLTVGMEVRYIWPGAWTPIMVVYFVQRYLPFFDSLWLTLHFNFGKNLSVETCVLLNGAAKSIMSFGLAFSELLLTSRAWAVWNRTRMLTHALIVLYPLCFIPTIIMHFKVLPTMQFATLPPPFRGCIPTAADNLVVVNWALLLGWDAFILVLMIIPAVKAYHYRGNSALYTAVYTEGILYYVFLFATSSMNILLMTLPGTCIISIYGHHVRPSPSPDMGGHSEV</sequence>
<feature type="transmembrane region" description="Helical" evidence="1">
    <location>
        <begin position="41"/>
        <end position="60"/>
    </location>
</feature>
<feature type="transmembrane region" description="Helical" evidence="1">
    <location>
        <begin position="209"/>
        <end position="237"/>
    </location>
</feature>
<keyword evidence="1" id="KW-1133">Transmembrane helix</keyword>
<feature type="domain" description="DUF6533" evidence="2">
    <location>
        <begin position="20"/>
        <end position="63"/>
    </location>
</feature>
<dbReference type="EMBL" id="CACVBS010000069">
    <property type="protein sequence ID" value="CAA7268755.1"/>
    <property type="molecule type" value="Genomic_DNA"/>
</dbReference>
<feature type="transmembrane region" description="Helical" evidence="1">
    <location>
        <begin position="118"/>
        <end position="139"/>
    </location>
</feature>
<keyword evidence="1" id="KW-0472">Membrane</keyword>
<comment type="caution">
    <text evidence="3">The sequence shown here is derived from an EMBL/GenBank/DDBJ whole genome shotgun (WGS) entry which is preliminary data.</text>
</comment>
<evidence type="ECO:0000313" key="4">
    <source>
        <dbReference type="Proteomes" id="UP000467700"/>
    </source>
</evidence>
<name>A0A8S0W3I7_CYCAE</name>
<accession>A0A8S0W3I7</accession>
<proteinExistence type="predicted"/>